<keyword evidence="3" id="KW-1003">Cell membrane</keyword>
<dbReference type="InterPro" id="IPR050638">
    <property type="entry name" value="AA-Vitamin_Transporters"/>
</dbReference>
<comment type="subcellular location">
    <subcellularLocation>
        <location evidence="1">Cell membrane</location>
        <topology evidence="1">Multi-pass membrane protein</topology>
    </subcellularLocation>
</comment>
<dbReference type="SUPFAM" id="SSF103481">
    <property type="entry name" value="Multidrug resistance efflux transporter EmrE"/>
    <property type="match status" value="2"/>
</dbReference>
<feature type="domain" description="EamA" evidence="8">
    <location>
        <begin position="155"/>
        <end position="286"/>
    </location>
</feature>
<evidence type="ECO:0000313" key="10">
    <source>
        <dbReference type="Proteomes" id="UP001256827"/>
    </source>
</evidence>
<keyword evidence="10" id="KW-1185">Reference proteome</keyword>
<feature type="transmembrane region" description="Helical" evidence="7">
    <location>
        <begin position="67"/>
        <end position="85"/>
    </location>
</feature>
<gene>
    <name evidence="9" type="ORF">RGB73_21760</name>
</gene>
<accession>A0ABY9SZS3</accession>
<feature type="transmembrane region" description="Helical" evidence="7">
    <location>
        <begin position="181"/>
        <end position="201"/>
    </location>
</feature>
<dbReference type="InterPro" id="IPR037185">
    <property type="entry name" value="EmrE-like"/>
</dbReference>
<feature type="domain" description="EamA" evidence="8">
    <location>
        <begin position="9"/>
        <end position="139"/>
    </location>
</feature>
<comment type="similarity">
    <text evidence="2">Belongs to the EamA transporter family.</text>
</comment>
<dbReference type="RefSeq" id="WP_310764800.1">
    <property type="nucleotide sequence ID" value="NZ_CP134050.1"/>
</dbReference>
<evidence type="ECO:0000256" key="2">
    <source>
        <dbReference type="ARBA" id="ARBA00007362"/>
    </source>
</evidence>
<feature type="transmembrane region" description="Helical" evidence="7">
    <location>
        <begin position="97"/>
        <end position="116"/>
    </location>
</feature>
<dbReference type="Pfam" id="PF00892">
    <property type="entry name" value="EamA"/>
    <property type="match status" value="2"/>
</dbReference>
<proteinExistence type="inferred from homology"/>
<protein>
    <submittedName>
        <fullName evidence="9">DMT family transporter</fullName>
    </submittedName>
</protein>
<dbReference type="PANTHER" id="PTHR32322:SF18">
    <property type="entry name" value="S-ADENOSYLMETHIONINE_S-ADENOSYLHOMOCYSTEINE TRANSPORTER"/>
    <property type="match status" value="1"/>
</dbReference>
<feature type="transmembrane region" description="Helical" evidence="7">
    <location>
        <begin position="245"/>
        <end position="264"/>
    </location>
</feature>
<dbReference type="Gene3D" id="1.10.3730.20">
    <property type="match status" value="1"/>
</dbReference>
<feature type="transmembrane region" description="Helical" evidence="7">
    <location>
        <begin position="34"/>
        <end position="55"/>
    </location>
</feature>
<evidence type="ECO:0000256" key="6">
    <source>
        <dbReference type="ARBA" id="ARBA00023136"/>
    </source>
</evidence>
<evidence type="ECO:0000256" key="7">
    <source>
        <dbReference type="SAM" id="Phobius"/>
    </source>
</evidence>
<evidence type="ECO:0000256" key="1">
    <source>
        <dbReference type="ARBA" id="ARBA00004651"/>
    </source>
</evidence>
<evidence type="ECO:0000259" key="8">
    <source>
        <dbReference type="Pfam" id="PF00892"/>
    </source>
</evidence>
<dbReference type="PANTHER" id="PTHR32322">
    <property type="entry name" value="INNER MEMBRANE TRANSPORTER"/>
    <property type="match status" value="1"/>
</dbReference>
<evidence type="ECO:0000313" key="9">
    <source>
        <dbReference type="EMBL" id="WNC13306.1"/>
    </source>
</evidence>
<feature type="transmembrane region" description="Helical" evidence="7">
    <location>
        <begin position="270"/>
        <end position="289"/>
    </location>
</feature>
<name>A0ABY9SZS3_BREBE</name>
<dbReference type="Proteomes" id="UP001256827">
    <property type="component" value="Chromosome"/>
</dbReference>
<keyword evidence="6 7" id="KW-0472">Membrane</keyword>
<feature type="transmembrane region" description="Helical" evidence="7">
    <location>
        <begin position="123"/>
        <end position="140"/>
    </location>
</feature>
<keyword evidence="5 7" id="KW-1133">Transmembrane helix</keyword>
<feature type="transmembrane region" description="Helical" evidence="7">
    <location>
        <begin position="213"/>
        <end position="233"/>
    </location>
</feature>
<reference evidence="9 10" key="1">
    <citation type="submission" date="2023-09" db="EMBL/GenBank/DDBJ databases">
        <title>Complete Genome and Methylome dissection of Bacillus brevis NEB573 original source of BbsI restriction endonuclease.</title>
        <authorList>
            <person name="Fomenkov A."/>
            <person name="Roberts R.D."/>
        </authorList>
    </citation>
    <scope>NUCLEOTIDE SEQUENCE [LARGE SCALE GENOMIC DNA]</scope>
    <source>
        <strain evidence="9 10">NEB573</strain>
    </source>
</reference>
<organism evidence="9 10">
    <name type="scientific">Brevibacillus brevis</name>
    <name type="common">Bacillus brevis</name>
    <dbReference type="NCBI Taxonomy" id="1393"/>
    <lineage>
        <taxon>Bacteria</taxon>
        <taxon>Bacillati</taxon>
        <taxon>Bacillota</taxon>
        <taxon>Bacilli</taxon>
        <taxon>Bacillales</taxon>
        <taxon>Paenibacillaceae</taxon>
        <taxon>Brevibacillus</taxon>
    </lineage>
</organism>
<dbReference type="EMBL" id="CP134050">
    <property type="protein sequence ID" value="WNC13306.1"/>
    <property type="molecule type" value="Genomic_DNA"/>
</dbReference>
<dbReference type="InterPro" id="IPR000620">
    <property type="entry name" value="EamA_dom"/>
</dbReference>
<keyword evidence="4 7" id="KW-0812">Transmembrane</keyword>
<feature type="transmembrane region" description="Helical" evidence="7">
    <location>
        <begin position="152"/>
        <end position="169"/>
    </location>
</feature>
<evidence type="ECO:0000256" key="5">
    <source>
        <dbReference type="ARBA" id="ARBA00022989"/>
    </source>
</evidence>
<evidence type="ECO:0000256" key="4">
    <source>
        <dbReference type="ARBA" id="ARBA00022692"/>
    </source>
</evidence>
<sequence>MGTYRAWGLLVFCNLFWAGNYVFGKYVVSELSPLWLTFSRWVLALVILIPLAQLLEKPDWKQAARAWLPLSLMGLLGVIGFNVLLYTSLQHTSATNAALVTALNPGVIVLFSVLLLRERVSRVQAAGFALSLLGVLVILTRGKIAHVFQTDYNQGDLLVLGCVLVWSLYSITGKRLKGVPPVTATAASTILGTAMMLPFAIAEGVDFSAISPMAIAGILYIVLFPSICSFVFWNVSVRAVGASKAGITLNLIPVFTAMISVIMGESITQAQVWGGLLVFAGVTLASGLIEQQWSRRKQAAAELAGK</sequence>
<evidence type="ECO:0000256" key="3">
    <source>
        <dbReference type="ARBA" id="ARBA00022475"/>
    </source>
</evidence>